<dbReference type="PROSITE" id="PS01125">
    <property type="entry name" value="ROK"/>
    <property type="match status" value="1"/>
</dbReference>
<dbReference type="Gene3D" id="3.30.420.40">
    <property type="match status" value="2"/>
</dbReference>
<keyword evidence="2" id="KW-0418">Kinase</keyword>
<dbReference type="GO" id="GO:0016301">
    <property type="term" value="F:kinase activity"/>
    <property type="evidence" value="ECO:0007669"/>
    <property type="project" value="UniProtKB-KW"/>
</dbReference>
<protein>
    <submittedName>
        <fullName evidence="2">Putative NBD/HSP70 family sugar kinase</fullName>
    </submittedName>
</protein>
<organism evidence="2 3">
    <name type="scientific">Pseudonocardia hierapolitana</name>
    <dbReference type="NCBI Taxonomy" id="1128676"/>
    <lineage>
        <taxon>Bacteria</taxon>
        <taxon>Bacillati</taxon>
        <taxon>Actinomycetota</taxon>
        <taxon>Actinomycetes</taxon>
        <taxon>Pseudonocardiales</taxon>
        <taxon>Pseudonocardiaceae</taxon>
        <taxon>Pseudonocardia</taxon>
    </lineage>
</organism>
<comment type="similarity">
    <text evidence="1">Belongs to the ROK (NagC/XylR) family.</text>
</comment>
<dbReference type="InterPro" id="IPR049874">
    <property type="entry name" value="ROK_cs"/>
</dbReference>
<name>A0A561STF1_9PSEU</name>
<comment type="caution">
    <text evidence="2">The sequence shown here is derived from an EMBL/GenBank/DDBJ whole genome shotgun (WGS) entry which is preliminary data.</text>
</comment>
<dbReference type="OrthoDB" id="3189808at2"/>
<dbReference type="SUPFAM" id="SSF46785">
    <property type="entry name" value="Winged helix' DNA-binding domain"/>
    <property type="match status" value="1"/>
</dbReference>
<reference evidence="2 3" key="1">
    <citation type="submission" date="2019-06" db="EMBL/GenBank/DDBJ databases">
        <title>Sequencing the genomes of 1000 actinobacteria strains.</title>
        <authorList>
            <person name="Klenk H.-P."/>
        </authorList>
    </citation>
    <scope>NUCLEOTIDE SEQUENCE [LARGE SCALE GENOMIC DNA]</scope>
    <source>
        <strain evidence="2 3">DSM 45671</strain>
    </source>
</reference>
<evidence type="ECO:0000256" key="1">
    <source>
        <dbReference type="ARBA" id="ARBA00006479"/>
    </source>
</evidence>
<dbReference type="AlphaFoldDB" id="A0A561STF1"/>
<keyword evidence="2" id="KW-0808">Transferase</keyword>
<dbReference type="SUPFAM" id="SSF53067">
    <property type="entry name" value="Actin-like ATPase domain"/>
    <property type="match status" value="1"/>
</dbReference>
<dbReference type="EMBL" id="VIWU01000001">
    <property type="protein sequence ID" value="TWF78154.1"/>
    <property type="molecule type" value="Genomic_DNA"/>
</dbReference>
<sequence>MSVIDQERVASGNPVSAGRLLLLVRRGIATTRRDLIRVTGLSRSTVTQRVDALLGAGLLRESAGEAEGRGRPAGALAFDEGFGHVLVAGVHRDRVELTAVDLGGRELHRRVFDMPVAAGPEPVLGAVESELDRLVAESGIDSARTVALGVGVPGPVDVAAGRVMQPPVMPGWHDYPVRDRLVRRLGVPVFVENDANLMALGEQRANWPSVPALLLVTVGSGIGAGIVIDGRLYRGIDGGAGDIGHIRMYGHDERCACGAVGCLAAVASGDALARRLAAMGKDVSSAVDVRRLVQEGDPDAIAAVRAAGQLAGEVMTTVVSVLNPEILVLAGEMAQTNEYFVTGMRELIYQRSLPRATRRLRVVSTTLGDRASVVGMSELAVDEVFAPDAVDARLGTR</sequence>
<dbReference type="InterPro" id="IPR043129">
    <property type="entry name" value="ATPase_NBD"/>
</dbReference>
<gene>
    <name evidence="2" type="ORF">FHX44_114073</name>
</gene>
<dbReference type="RefSeq" id="WP_147257214.1">
    <property type="nucleotide sequence ID" value="NZ_VIWU01000001.1"/>
</dbReference>
<evidence type="ECO:0000313" key="2">
    <source>
        <dbReference type="EMBL" id="TWF78154.1"/>
    </source>
</evidence>
<proteinExistence type="inferred from homology"/>
<accession>A0A561STF1</accession>
<dbReference type="PANTHER" id="PTHR18964:SF173">
    <property type="entry name" value="GLUCOKINASE"/>
    <property type="match status" value="1"/>
</dbReference>
<dbReference type="PANTHER" id="PTHR18964">
    <property type="entry name" value="ROK (REPRESSOR, ORF, KINASE) FAMILY"/>
    <property type="match status" value="1"/>
</dbReference>
<keyword evidence="3" id="KW-1185">Reference proteome</keyword>
<dbReference type="InterPro" id="IPR036388">
    <property type="entry name" value="WH-like_DNA-bd_sf"/>
</dbReference>
<dbReference type="InterPro" id="IPR036390">
    <property type="entry name" value="WH_DNA-bd_sf"/>
</dbReference>
<dbReference type="Proteomes" id="UP000321261">
    <property type="component" value="Unassembled WGS sequence"/>
</dbReference>
<dbReference type="Pfam" id="PF00480">
    <property type="entry name" value="ROK"/>
    <property type="match status" value="1"/>
</dbReference>
<evidence type="ECO:0000313" key="3">
    <source>
        <dbReference type="Proteomes" id="UP000321261"/>
    </source>
</evidence>
<dbReference type="InterPro" id="IPR000600">
    <property type="entry name" value="ROK"/>
</dbReference>
<dbReference type="Gene3D" id="1.10.10.10">
    <property type="entry name" value="Winged helix-like DNA-binding domain superfamily/Winged helix DNA-binding domain"/>
    <property type="match status" value="1"/>
</dbReference>